<dbReference type="AlphaFoldDB" id="A0AAP0LNE6"/>
<proteinExistence type="predicted"/>
<sequence length="94" mass="10941">MLRQNRETGVDWWWGAVKNEPIGDRKVGAETEYHCALYCLFLSRVSNYDMKLRVENQNLKKELEQEKEQSIKLNTAIDGLEEKIPLSKSKASQL</sequence>
<protein>
    <submittedName>
        <fullName evidence="2">Uncharacterized protein</fullName>
    </submittedName>
</protein>
<reference evidence="2 3" key="1">
    <citation type="submission" date="2024-05" db="EMBL/GenBank/DDBJ databases">
        <title>Haplotype-resolved chromosome-level genome assembly of Huyou (Citrus changshanensis).</title>
        <authorList>
            <person name="Miao C."/>
            <person name="Chen W."/>
            <person name="Wu Y."/>
            <person name="Wang L."/>
            <person name="Zhao S."/>
            <person name="Grierson D."/>
            <person name="Xu C."/>
            <person name="Chen K."/>
        </authorList>
    </citation>
    <scope>NUCLEOTIDE SEQUENCE [LARGE SCALE GENOMIC DNA]</scope>
    <source>
        <strain evidence="2">01-14</strain>
        <tissue evidence="2">Leaf</tissue>
    </source>
</reference>
<accession>A0AAP0LNE6</accession>
<keyword evidence="3" id="KW-1185">Reference proteome</keyword>
<name>A0AAP0LNE6_9ROSI</name>
<dbReference type="Proteomes" id="UP001428341">
    <property type="component" value="Unassembled WGS sequence"/>
</dbReference>
<evidence type="ECO:0000313" key="2">
    <source>
        <dbReference type="EMBL" id="KAK9177192.1"/>
    </source>
</evidence>
<evidence type="ECO:0000313" key="3">
    <source>
        <dbReference type="Proteomes" id="UP001428341"/>
    </source>
</evidence>
<organism evidence="2 3">
    <name type="scientific">Citrus x changshan-huyou</name>
    <dbReference type="NCBI Taxonomy" id="2935761"/>
    <lineage>
        <taxon>Eukaryota</taxon>
        <taxon>Viridiplantae</taxon>
        <taxon>Streptophyta</taxon>
        <taxon>Embryophyta</taxon>
        <taxon>Tracheophyta</taxon>
        <taxon>Spermatophyta</taxon>
        <taxon>Magnoliopsida</taxon>
        <taxon>eudicotyledons</taxon>
        <taxon>Gunneridae</taxon>
        <taxon>Pentapetalae</taxon>
        <taxon>rosids</taxon>
        <taxon>malvids</taxon>
        <taxon>Sapindales</taxon>
        <taxon>Rutaceae</taxon>
        <taxon>Aurantioideae</taxon>
        <taxon>Citrus</taxon>
    </lineage>
</organism>
<gene>
    <name evidence="2" type="ORF">WN944_029211</name>
</gene>
<dbReference type="EMBL" id="JBCGBO010000025">
    <property type="protein sequence ID" value="KAK9177192.1"/>
    <property type="molecule type" value="Genomic_DNA"/>
</dbReference>
<evidence type="ECO:0000256" key="1">
    <source>
        <dbReference type="SAM" id="Coils"/>
    </source>
</evidence>
<comment type="caution">
    <text evidence="2">The sequence shown here is derived from an EMBL/GenBank/DDBJ whole genome shotgun (WGS) entry which is preliminary data.</text>
</comment>
<keyword evidence="1" id="KW-0175">Coiled coil</keyword>
<feature type="coiled-coil region" evidence="1">
    <location>
        <begin position="49"/>
        <end position="83"/>
    </location>
</feature>